<evidence type="ECO:0000256" key="2">
    <source>
        <dbReference type="ARBA" id="ARBA00022741"/>
    </source>
</evidence>
<feature type="domain" description="Protein kinase" evidence="5">
    <location>
        <begin position="210"/>
        <end position="506"/>
    </location>
</feature>
<proteinExistence type="predicted"/>
<dbReference type="GO" id="GO:0010506">
    <property type="term" value="P:regulation of autophagy"/>
    <property type="evidence" value="ECO:0007669"/>
    <property type="project" value="InterPro"/>
</dbReference>
<dbReference type="GO" id="GO:0005524">
    <property type="term" value="F:ATP binding"/>
    <property type="evidence" value="ECO:0007669"/>
    <property type="project" value="UniProtKB-KW"/>
</dbReference>
<accession>A0A8S1U6Y0</accession>
<sequence>MNQQFAHFNLEKLDETYREFTLRYSCEEYDEFTCVRNNNELQYCARKYKLGSINNPRFQALRRIKLYNILPVFDIFLDSQTIVAQDVEKFSLENNMEDLTEEQKIYLATIISITLQELAYRGFPFIITERSVIILENHICLQSLDFNFDREVIEQESFDSFKKLMIKLFGDFLEINFECSTNYFLMLNNVYLGPSENMPYVELLDQIFEFTNVATLASAASNSYVYEFDTPEFMKTIPNISQRTVLKSVKLDLSDTNQDYILTSSQRELEIMENFKKYEPLVACYAYFRIQKQLYIFMERYPQVLSNMLEGIDEDRHCIQICWQLAVALKYLHQHQIIHRDLKPGNLFLSHENLDRARLLIADFDRSRLSQWLTQSITQQKESEQKQQDQIGKLNELSPKSVLGATPCYDPPEAGTIDYDQSADIWQVGMIMFQIANKGEYPIKMTGQNFSRQQYQSNFTKELIKKQLSQYHVNEQFIDIIAKCLSFNRKDRPTSCQLVNELQICFEEINPDTEENLISSHNLSQIGRYGQLISSTRTLKMLNSQDL</sequence>
<dbReference type="InterPro" id="IPR000719">
    <property type="entry name" value="Prot_kinase_dom"/>
</dbReference>
<evidence type="ECO:0000256" key="1">
    <source>
        <dbReference type="ARBA" id="ARBA00022679"/>
    </source>
</evidence>
<dbReference type="GO" id="GO:0005829">
    <property type="term" value="C:cytosol"/>
    <property type="evidence" value="ECO:0007669"/>
    <property type="project" value="TreeGrafter"/>
</dbReference>
<gene>
    <name evidence="6" type="ORF">PPENT_87.1.T0340316</name>
</gene>
<dbReference type="GO" id="GO:0000045">
    <property type="term" value="P:autophagosome assembly"/>
    <property type="evidence" value="ECO:0007669"/>
    <property type="project" value="TreeGrafter"/>
</dbReference>
<dbReference type="PANTHER" id="PTHR24348:SF22">
    <property type="entry name" value="NON-SPECIFIC SERINE_THREONINE PROTEIN KINASE"/>
    <property type="match status" value="1"/>
</dbReference>
<dbReference type="CDD" id="cd00180">
    <property type="entry name" value="PKc"/>
    <property type="match status" value="1"/>
</dbReference>
<keyword evidence="7" id="KW-1185">Reference proteome</keyword>
<keyword evidence="2" id="KW-0547">Nucleotide-binding</keyword>
<dbReference type="PROSITE" id="PS00108">
    <property type="entry name" value="PROTEIN_KINASE_ST"/>
    <property type="match status" value="1"/>
</dbReference>
<dbReference type="InterPro" id="IPR008271">
    <property type="entry name" value="Ser/Thr_kinase_AS"/>
</dbReference>
<evidence type="ECO:0000256" key="4">
    <source>
        <dbReference type="ARBA" id="ARBA00022840"/>
    </source>
</evidence>
<dbReference type="GO" id="GO:0004674">
    <property type="term" value="F:protein serine/threonine kinase activity"/>
    <property type="evidence" value="ECO:0007669"/>
    <property type="project" value="InterPro"/>
</dbReference>
<dbReference type="GO" id="GO:0000407">
    <property type="term" value="C:phagophore assembly site"/>
    <property type="evidence" value="ECO:0007669"/>
    <property type="project" value="TreeGrafter"/>
</dbReference>
<reference evidence="6" key="1">
    <citation type="submission" date="2021-01" db="EMBL/GenBank/DDBJ databases">
        <authorList>
            <consortium name="Genoscope - CEA"/>
            <person name="William W."/>
        </authorList>
    </citation>
    <scope>NUCLEOTIDE SEQUENCE</scope>
</reference>
<dbReference type="GO" id="GO:0005776">
    <property type="term" value="C:autophagosome"/>
    <property type="evidence" value="ECO:0007669"/>
    <property type="project" value="TreeGrafter"/>
</dbReference>
<dbReference type="InterPro" id="IPR045269">
    <property type="entry name" value="Atg1-like"/>
</dbReference>
<dbReference type="GO" id="GO:0016020">
    <property type="term" value="C:membrane"/>
    <property type="evidence" value="ECO:0007669"/>
    <property type="project" value="TreeGrafter"/>
</dbReference>
<protein>
    <recommendedName>
        <fullName evidence="5">Protein kinase domain-containing protein</fullName>
    </recommendedName>
</protein>
<dbReference type="OrthoDB" id="298137at2759"/>
<dbReference type="AlphaFoldDB" id="A0A8S1U6Y0"/>
<comment type="caution">
    <text evidence="6">The sequence shown here is derived from an EMBL/GenBank/DDBJ whole genome shotgun (WGS) entry which is preliminary data.</text>
</comment>
<dbReference type="SMART" id="SM00220">
    <property type="entry name" value="S_TKc"/>
    <property type="match status" value="1"/>
</dbReference>
<evidence type="ECO:0000256" key="3">
    <source>
        <dbReference type="ARBA" id="ARBA00022777"/>
    </source>
</evidence>
<keyword evidence="4" id="KW-0067">ATP-binding</keyword>
<dbReference type="Proteomes" id="UP000689195">
    <property type="component" value="Unassembled WGS sequence"/>
</dbReference>
<name>A0A8S1U6Y0_9CILI</name>
<dbReference type="PANTHER" id="PTHR24348">
    <property type="entry name" value="SERINE/THREONINE-PROTEIN KINASE UNC-51-RELATED"/>
    <property type="match status" value="1"/>
</dbReference>
<dbReference type="EMBL" id="CAJJDO010000034">
    <property type="protein sequence ID" value="CAD8160398.1"/>
    <property type="molecule type" value="Genomic_DNA"/>
</dbReference>
<keyword evidence="3" id="KW-0418">Kinase</keyword>
<dbReference type="PROSITE" id="PS50011">
    <property type="entry name" value="PROTEIN_KINASE_DOM"/>
    <property type="match status" value="1"/>
</dbReference>
<evidence type="ECO:0000313" key="7">
    <source>
        <dbReference type="Proteomes" id="UP000689195"/>
    </source>
</evidence>
<evidence type="ECO:0000313" key="6">
    <source>
        <dbReference type="EMBL" id="CAD8160398.1"/>
    </source>
</evidence>
<keyword evidence="1" id="KW-0808">Transferase</keyword>
<evidence type="ECO:0000259" key="5">
    <source>
        <dbReference type="PROSITE" id="PS50011"/>
    </source>
</evidence>
<dbReference type="Pfam" id="PF00069">
    <property type="entry name" value="Pkinase"/>
    <property type="match status" value="1"/>
</dbReference>
<organism evidence="6 7">
    <name type="scientific">Paramecium pentaurelia</name>
    <dbReference type="NCBI Taxonomy" id="43138"/>
    <lineage>
        <taxon>Eukaryota</taxon>
        <taxon>Sar</taxon>
        <taxon>Alveolata</taxon>
        <taxon>Ciliophora</taxon>
        <taxon>Intramacronucleata</taxon>
        <taxon>Oligohymenophorea</taxon>
        <taxon>Peniculida</taxon>
        <taxon>Parameciidae</taxon>
        <taxon>Paramecium</taxon>
    </lineage>
</organism>